<name>A0AAP0FX41_9ASPA</name>
<feature type="region of interest" description="Disordered" evidence="1">
    <location>
        <begin position="40"/>
        <end position="69"/>
    </location>
</feature>
<reference evidence="2 3" key="1">
    <citation type="journal article" date="2022" name="Nat. Plants">
        <title>Genomes of leafy and leafless Platanthera orchids illuminate the evolution of mycoheterotrophy.</title>
        <authorList>
            <person name="Li M.H."/>
            <person name="Liu K.W."/>
            <person name="Li Z."/>
            <person name="Lu H.C."/>
            <person name="Ye Q.L."/>
            <person name="Zhang D."/>
            <person name="Wang J.Y."/>
            <person name="Li Y.F."/>
            <person name="Zhong Z.M."/>
            <person name="Liu X."/>
            <person name="Yu X."/>
            <person name="Liu D.K."/>
            <person name="Tu X.D."/>
            <person name="Liu B."/>
            <person name="Hao Y."/>
            <person name="Liao X.Y."/>
            <person name="Jiang Y.T."/>
            <person name="Sun W.H."/>
            <person name="Chen J."/>
            <person name="Chen Y.Q."/>
            <person name="Ai Y."/>
            <person name="Zhai J.W."/>
            <person name="Wu S.S."/>
            <person name="Zhou Z."/>
            <person name="Hsiao Y.Y."/>
            <person name="Wu W.L."/>
            <person name="Chen Y.Y."/>
            <person name="Lin Y.F."/>
            <person name="Hsu J.L."/>
            <person name="Li C.Y."/>
            <person name="Wang Z.W."/>
            <person name="Zhao X."/>
            <person name="Zhong W.Y."/>
            <person name="Ma X.K."/>
            <person name="Ma L."/>
            <person name="Huang J."/>
            <person name="Chen G.Z."/>
            <person name="Huang M.Z."/>
            <person name="Huang L."/>
            <person name="Peng D.H."/>
            <person name="Luo Y.B."/>
            <person name="Zou S.Q."/>
            <person name="Chen S.P."/>
            <person name="Lan S."/>
            <person name="Tsai W.C."/>
            <person name="Van de Peer Y."/>
            <person name="Liu Z.J."/>
        </authorList>
    </citation>
    <scope>NUCLEOTIDE SEQUENCE [LARGE SCALE GENOMIC DNA]</scope>
    <source>
        <strain evidence="2">Lor287</strain>
    </source>
</reference>
<evidence type="ECO:0000313" key="3">
    <source>
        <dbReference type="Proteomes" id="UP001418222"/>
    </source>
</evidence>
<evidence type="ECO:0000256" key="1">
    <source>
        <dbReference type="SAM" id="MobiDB-lite"/>
    </source>
</evidence>
<dbReference type="AlphaFoldDB" id="A0AAP0FX41"/>
<comment type="caution">
    <text evidence="2">The sequence shown here is derived from an EMBL/GenBank/DDBJ whole genome shotgun (WGS) entry which is preliminary data.</text>
</comment>
<evidence type="ECO:0000313" key="2">
    <source>
        <dbReference type="EMBL" id="KAK8921636.1"/>
    </source>
</evidence>
<sequence length="69" mass="7724">MVAYYTAHKLRLGWGYLFFVVVRRAQGLGLLRGLPTECNGTQRAKRKEPPEADIKDLTEESSQGAPKCT</sequence>
<dbReference type="Proteomes" id="UP001418222">
    <property type="component" value="Unassembled WGS sequence"/>
</dbReference>
<organism evidence="2 3">
    <name type="scientific">Platanthera zijinensis</name>
    <dbReference type="NCBI Taxonomy" id="2320716"/>
    <lineage>
        <taxon>Eukaryota</taxon>
        <taxon>Viridiplantae</taxon>
        <taxon>Streptophyta</taxon>
        <taxon>Embryophyta</taxon>
        <taxon>Tracheophyta</taxon>
        <taxon>Spermatophyta</taxon>
        <taxon>Magnoliopsida</taxon>
        <taxon>Liliopsida</taxon>
        <taxon>Asparagales</taxon>
        <taxon>Orchidaceae</taxon>
        <taxon>Orchidoideae</taxon>
        <taxon>Orchideae</taxon>
        <taxon>Orchidinae</taxon>
        <taxon>Platanthera</taxon>
    </lineage>
</organism>
<dbReference type="EMBL" id="JBBWWQ010000018">
    <property type="protein sequence ID" value="KAK8921636.1"/>
    <property type="molecule type" value="Genomic_DNA"/>
</dbReference>
<protein>
    <submittedName>
        <fullName evidence="2">Uncharacterized protein</fullName>
    </submittedName>
</protein>
<accession>A0AAP0FX41</accession>
<keyword evidence="3" id="KW-1185">Reference proteome</keyword>
<feature type="compositionally biased region" description="Basic and acidic residues" evidence="1">
    <location>
        <begin position="47"/>
        <end position="58"/>
    </location>
</feature>
<gene>
    <name evidence="2" type="ORF">KSP39_PZI020196</name>
</gene>
<feature type="compositionally biased region" description="Polar residues" evidence="1">
    <location>
        <begin position="60"/>
        <end position="69"/>
    </location>
</feature>
<proteinExistence type="predicted"/>